<evidence type="ECO:0000313" key="1">
    <source>
        <dbReference type="EMBL" id="CAL1540780.1"/>
    </source>
</evidence>
<dbReference type="Proteomes" id="UP001497497">
    <property type="component" value="Unassembled WGS sequence"/>
</dbReference>
<dbReference type="CDD" id="cd00117">
    <property type="entry name" value="TFP"/>
    <property type="match status" value="1"/>
</dbReference>
<keyword evidence="2" id="KW-1185">Reference proteome</keyword>
<name>A0AAV2I2E3_LYMST</name>
<dbReference type="AlphaFoldDB" id="A0AAV2I2E3"/>
<comment type="caution">
    <text evidence="1">The sequence shown here is derived from an EMBL/GenBank/DDBJ whole genome shotgun (WGS) entry which is preliminary data.</text>
</comment>
<dbReference type="EMBL" id="CAXITT010000400">
    <property type="protein sequence ID" value="CAL1540780.1"/>
    <property type="molecule type" value="Genomic_DNA"/>
</dbReference>
<protein>
    <submittedName>
        <fullName evidence="1">Uncharacterized protein</fullName>
    </submittedName>
</protein>
<gene>
    <name evidence="1" type="ORF">GSLYS_00014429001</name>
</gene>
<sequence>MWTFLLMLDFAVAQIHLGPIGNAGPPTCYNCDDEDNIFPACVNKQVTCHLDEVCSVRYGHGLPTFKCQKNNSCVRDVSHPLGNCTGGGVQVDQDSCELCCHTTECVQEIKGALLQEFPLHLPYHGLFCPGHCIETELATCITTGAYCHDGQFCKVGINDRLMVQGHCTDTEDIQECFDDKSEDPCVLPVGQAGHMSKCVWDCCSTSACLIAHFGAYMDDTIISQTTVTHVAATLAPTPPPTQAPTPPPTQAPTPTSVNCYQCDGDVCHHNEKNATCPGGFCMLTVDEDTGGSRLVNKRCSDETECYNSWSNGWRDDQLCAKYLLTPKEMSGQDMSCRFCCTGDFCNNHIDIQNVHKF</sequence>
<organism evidence="1 2">
    <name type="scientific">Lymnaea stagnalis</name>
    <name type="common">Great pond snail</name>
    <name type="synonym">Helix stagnalis</name>
    <dbReference type="NCBI Taxonomy" id="6523"/>
    <lineage>
        <taxon>Eukaryota</taxon>
        <taxon>Metazoa</taxon>
        <taxon>Spiralia</taxon>
        <taxon>Lophotrochozoa</taxon>
        <taxon>Mollusca</taxon>
        <taxon>Gastropoda</taxon>
        <taxon>Heterobranchia</taxon>
        <taxon>Euthyneura</taxon>
        <taxon>Panpulmonata</taxon>
        <taxon>Hygrophila</taxon>
        <taxon>Lymnaeoidea</taxon>
        <taxon>Lymnaeidae</taxon>
        <taxon>Lymnaea</taxon>
    </lineage>
</organism>
<evidence type="ECO:0000313" key="2">
    <source>
        <dbReference type="Proteomes" id="UP001497497"/>
    </source>
</evidence>
<reference evidence="1 2" key="1">
    <citation type="submission" date="2024-04" db="EMBL/GenBank/DDBJ databases">
        <authorList>
            <consortium name="Genoscope - CEA"/>
            <person name="William W."/>
        </authorList>
    </citation>
    <scope>NUCLEOTIDE SEQUENCE [LARGE SCALE GENOMIC DNA]</scope>
</reference>
<accession>A0AAV2I2E3</accession>
<proteinExistence type="predicted"/>